<dbReference type="WBParaSite" id="PTRK_0001043800.1">
    <property type="protein sequence ID" value="PTRK_0001043800.1"/>
    <property type="gene ID" value="PTRK_0001043800"/>
</dbReference>
<keyword evidence="1" id="KW-1185">Reference proteome</keyword>
<dbReference type="Proteomes" id="UP000038045">
    <property type="component" value="Unplaced"/>
</dbReference>
<dbReference type="InterPro" id="IPR007669">
    <property type="entry name" value="Chst-1-like"/>
</dbReference>
<sequence>MIRIWSIKNINIIEVVNKTKFFSNNITDDQINGFCKRSDSSCLPPFIDISEEFVRKIVTVPKYKLLNCILPKCMSTITTKIFSYLYKPHSYESFEWNHNGISSTTHKNDYNNVYTFLQNTQTTIEELKKWRMSVFIRDPLERFISAFINKCYIEREYISLGSIYPGKEICYGCKKNLTCFILEQYKRSYMYSKRLIKFTGYEDQHTFPQNWFCNFKQFKNYYDIFKTSSDIEGTKKFNSDMIKILLSSGIESYKIDFVKNNILREFRDKKSINYDVLMRYIVKGIRDDIYNFEELPFLIRKEILSNNLLFKTFISIYYYDYLLFSFPYPFVNKL</sequence>
<reference evidence="2" key="1">
    <citation type="submission" date="2017-02" db="UniProtKB">
        <authorList>
            <consortium name="WormBaseParasite"/>
        </authorList>
    </citation>
    <scope>IDENTIFICATION</scope>
</reference>
<dbReference type="InterPro" id="IPR005331">
    <property type="entry name" value="Sulfotransferase"/>
</dbReference>
<accession>A0A0N4ZPH8</accession>
<dbReference type="GO" id="GO:0050650">
    <property type="term" value="P:chondroitin sulfate proteoglycan biosynthetic process"/>
    <property type="evidence" value="ECO:0007669"/>
    <property type="project" value="InterPro"/>
</dbReference>
<dbReference type="PANTHER" id="PTHR22900">
    <property type="entry name" value="PROTEIN CBG14245-RELATED"/>
    <property type="match status" value="1"/>
</dbReference>
<proteinExistence type="predicted"/>
<protein>
    <submittedName>
        <fullName evidence="2">Carbohydrate sulfotransferase</fullName>
    </submittedName>
</protein>
<dbReference type="PANTHER" id="PTHR22900:SF5">
    <property type="entry name" value="PROTEIN CBG14245"/>
    <property type="match status" value="1"/>
</dbReference>
<dbReference type="Pfam" id="PF03567">
    <property type="entry name" value="Sulfotransfer_2"/>
    <property type="match status" value="1"/>
</dbReference>
<dbReference type="GO" id="GO:0047756">
    <property type="term" value="F:chondroitin 4-sulfotransferase activity"/>
    <property type="evidence" value="ECO:0007669"/>
    <property type="project" value="InterPro"/>
</dbReference>
<name>A0A0N4ZPH8_PARTI</name>
<dbReference type="GO" id="GO:1902884">
    <property type="term" value="P:positive regulation of response to oxidative stress"/>
    <property type="evidence" value="ECO:0007669"/>
    <property type="project" value="InterPro"/>
</dbReference>
<evidence type="ECO:0000313" key="2">
    <source>
        <dbReference type="WBParaSite" id="PTRK_0001043800.1"/>
    </source>
</evidence>
<dbReference type="AlphaFoldDB" id="A0A0N4ZPH8"/>
<organism evidence="1 2">
    <name type="scientific">Parastrongyloides trichosuri</name>
    <name type="common">Possum-specific nematode worm</name>
    <dbReference type="NCBI Taxonomy" id="131310"/>
    <lineage>
        <taxon>Eukaryota</taxon>
        <taxon>Metazoa</taxon>
        <taxon>Ecdysozoa</taxon>
        <taxon>Nematoda</taxon>
        <taxon>Chromadorea</taxon>
        <taxon>Rhabditida</taxon>
        <taxon>Tylenchina</taxon>
        <taxon>Panagrolaimomorpha</taxon>
        <taxon>Strongyloidoidea</taxon>
        <taxon>Strongyloididae</taxon>
        <taxon>Parastrongyloides</taxon>
    </lineage>
</organism>
<dbReference type="GO" id="GO:0016020">
    <property type="term" value="C:membrane"/>
    <property type="evidence" value="ECO:0007669"/>
    <property type="project" value="InterPro"/>
</dbReference>
<evidence type="ECO:0000313" key="1">
    <source>
        <dbReference type="Proteomes" id="UP000038045"/>
    </source>
</evidence>